<evidence type="ECO:0000256" key="1">
    <source>
        <dbReference type="SAM" id="MobiDB-lite"/>
    </source>
</evidence>
<evidence type="ECO:0000256" key="2">
    <source>
        <dbReference type="SAM" id="Phobius"/>
    </source>
</evidence>
<dbReference type="NCBIfam" id="TIGR01571">
    <property type="entry name" value="A_thal_Cys_rich"/>
    <property type="match status" value="1"/>
</dbReference>
<feature type="region of interest" description="Disordered" evidence="1">
    <location>
        <begin position="1"/>
        <end position="95"/>
    </location>
</feature>
<dbReference type="AlphaFoldDB" id="A0A7R9VIV0"/>
<name>A0A7R9VIV0_9STRA</name>
<proteinExistence type="predicted"/>
<feature type="transmembrane region" description="Helical" evidence="2">
    <location>
        <begin position="268"/>
        <end position="287"/>
    </location>
</feature>
<dbReference type="EMBL" id="HBED01006250">
    <property type="protein sequence ID" value="CAD8296748.1"/>
    <property type="molecule type" value="Transcribed_RNA"/>
</dbReference>
<sequence length="422" mass="46465">MSDHADAAAGLPPDSLHLVDSPPEEGEDGVGVFTIGDLDDDDEEEKDEKEFDNEDSAPPPPAHPSAASPSRSRRSPRAFRLGPKPLPKPRPNTIPVVMPYRSPPASGGSGMPVHLSDGIECHTHVEFDDELGAVEATIAECPRDLEEGETLRVDMGDGRILVTQGPYGGVKAGEAFKAPYRIYDKEDIHPSGPPTHQQLNRKPQREIHWNAGLCGCCDYGPCHPSFLGALLPCCSCFLLSQVMTRLNLNSCGCRCGAPSRSRSTFEGLFLKFLIYYVVRIGILYVTWDKDDTDNLEGGLDTNISDTNETWGLSPSELKNVGFAIDAAFWLFVLCLLVRSRVAIRERYLIPGSKMLDFFLSAFLFPCVLSQAARQTADYSSNEARWCTDTGLEERHDAEYGLEDPVLPLQPLRTLSIEERDIV</sequence>
<gene>
    <name evidence="3" type="ORF">TDUB1175_LOCUS3121</name>
</gene>
<evidence type="ECO:0000313" key="3">
    <source>
        <dbReference type="EMBL" id="CAD8296748.1"/>
    </source>
</evidence>
<reference evidence="3" key="1">
    <citation type="submission" date="2021-01" db="EMBL/GenBank/DDBJ databases">
        <authorList>
            <person name="Corre E."/>
            <person name="Pelletier E."/>
            <person name="Niang G."/>
            <person name="Scheremetjew M."/>
            <person name="Finn R."/>
            <person name="Kale V."/>
            <person name="Holt S."/>
            <person name="Cochrane G."/>
            <person name="Meng A."/>
            <person name="Brown T."/>
            <person name="Cohen L."/>
        </authorList>
    </citation>
    <scope>NUCLEOTIDE SEQUENCE</scope>
    <source>
        <strain evidence="3">CCMP147</strain>
    </source>
</reference>
<accession>A0A7R9VIV0</accession>
<dbReference type="InterPro" id="IPR006461">
    <property type="entry name" value="PLAC_motif_containing"/>
</dbReference>
<feature type="transmembrane region" description="Helical" evidence="2">
    <location>
        <begin position="320"/>
        <end position="337"/>
    </location>
</feature>
<feature type="compositionally biased region" description="Acidic residues" evidence="1">
    <location>
        <begin position="37"/>
        <end position="55"/>
    </location>
</feature>
<keyword evidence="2" id="KW-1133">Transmembrane helix</keyword>
<keyword evidence="2" id="KW-0812">Transmembrane</keyword>
<keyword evidence="2" id="KW-0472">Membrane</keyword>
<organism evidence="3">
    <name type="scientific">Pseudictyota dubia</name>
    <dbReference type="NCBI Taxonomy" id="2749911"/>
    <lineage>
        <taxon>Eukaryota</taxon>
        <taxon>Sar</taxon>
        <taxon>Stramenopiles</taxon>
        <taxon>Ochrophyta</taxon>
        <taxon>Bacillariophyta</taxon>
        <taxon>Mediophyceae</taxon>
        <taxon>Biddulphiophycidae</taxon>
        <taxon>Eupodiscales</taxon>
        <taxon>Odontellaceae</taxon>
        <taxon>Pseudictyota</taxon>
    </lineage>
</organism>
<protein>
    <submittedName>
        <fullName evidence="3">Uncharacterized protein</fullName>
    </submittedName>
</protein>